<name>I3DBG3_9PAST</name>
<evidence type="ECO:0000313" key="2">
    <source>
        <dbReference type="EMBL" id="EIJ69056.1"/>
    </source>
</evidence>
<evidence type="ECO:0000313" key="3">
    <source>
        <dbReference type="Proteomes" id="UP000006457"/>
    </source>
</evidence>
<dbReference type="InterPro" id="IPR029058">
    <property type="entry name" value="AB_hydrolase_fold"/>
</dbReference>
<dbReference type="InterPro" id="IPR000073">
    <property type="entry name" value="AB_hydrolase_1"/>
</dbReference>
<keyword evidence="3" id="KW-1185">Reference proteome</keyword>
<proteinExistence type="predicted"/>
<dbReference type="InterPro" id="IPR050266">
    <property type="entry name" value="AB_hydrolase_sf"/>
</dbReference>
<dbReference type="eggNOG" id="COG2267">
    <property type="taxonomic scope" value="Bacteria"/>
</dbReference>
<dbReference type="EMBL" id="AJSX01000033">
    <property type="protein sequence ID" value="EIJ69056.1"/>
    <property type="molecule type" value="Genomic_DNA"/>
</dbReference>
<dbReference type="Proteomes" id="UP000006457">
    <property type="component" value="Unassembled WGS sequence"/>
</dbReference>
<feature type="domain" description="AB hydrolase-1" evidence="1">
    <location>
        <begin position="51"/>
        <end position="297"/>
    </location>
</feature>
<sequence length="313" mass="36282">MQNREPHFSQFALSELMPFAERFPLNYVKGKGNIEIAYRHFTHQQNGNGRLVILVNGRAENLLKWTEVAFDFYHHGYDVLTFDHRGQGYSERLLADKDKGYIDEFRFYTEDMARVIQEATDKCEYKSLHLVAHSLGALISSYYLANYDHQIQSAVLSSPCYGLPLKHPIRDQLLISLMMLFGQGERYVPGKKGYQPANLNSNELSFCKTRMKWMNRINRNHPDIHLGGPTFRWVHLCLSAIKGLPSVIPRIEIPMMILYSDKEKIVDNKNLAKLTALFPQAKLVKMENTKHEVLFEGDQLRHCAITKILDFFE</sequence>
<organism evidence="2 3">
    <name type="scientific">Pasteurella bettyae CCUG 2042</name>
    <dbReference type="NCBI Taxonomy" id="1095749"/>
    <lineage>
        <taxon>Bacteria</taxon>
        <taxon>Pseudomonadati</taxon>
        <taxon>Pseudomonadota</taxon>
        <taxon>Gammaproteobacteria</taxon>
        <taxon>Pasteurellales</taxon>
        <taxon>Pasteurellaceae</taxon>
        <taxon>Pasteurella</taxon>
    </lineage>
</organism>
<dbReference type="AlphaFoldDB" id="I3DBG3"/>
<accession>I3DBG3</accession>
<protein>
    <submittedName>
        <fullName evidence="2">Putative lysophospholipase</fullName>
    </submittedName>
</protein>
<reference evidence="2 3" key="1">
    <citation type="submission" date="2012-03" db="EMBL/GenBank/DDBJ databases">
        <authorList>
            <person name="Harkins D.M."/>
            <person name="Madupu R."/>
            <person name="Durkin A.S."/>
            <person name="Torralba M."/>
            <person name="Methe B."/>
            <person name="Sutton G.G."/>
            <person name="Nelson K.E."/>
        </authorList>
    </citation>
    <scope>NUCLEOTIDE SEQUENCE [LARGE SCALE GENOMIC DNA]</scope>
    <source>
        <strain evidence="2 3">CCUG 2042</strain>
    </source>
</reference>
<dbReference type="Pfam" id="PF00561">
    <property type="entry name" value="Abhydrolase_1"/>
    <property type="match status" value="1"/>
</dbReference>
<dbReference type="RefSeq" id="WP_005760796.1">
    <property type="nucleotide sequence ID" value="NZ_AJSX01000033.1"/>
</dbReference>
<dbReference type="OrthoDB" id="9788260at2"/>
<dbReference type="Gene3D" id="3.40.50.1820">
    <property type="entry name" value="alpha/beta hydrolase"/>
    <property type="match status" value="1"/>
</dbReference>
<comment type="caution">
    <text evidence="2">The sequence shown here is derived from an EMBL/GenBank/DDBJ whole genome shotgun (WGS) entry which is preliminary data.</text>
</comment>
<dbReference type="SUPFAM" id="SSF53474">
    <property type="entry name" value="alpha/beta-Hydrolases"/>
    <property type="match status" value="1"/>
</dbReference>
<dbReference type="PANTHER" id="PTHR43798">
    <property type="entry name" value="MONOACYLGLYCEROL LIPASE"/>
    <property type="match status" value="1"/>
</dbReference>
<dbReference type="PATRIC" id="fig|1095749.3.peg.1361"/>
<gene>
    <name evidence="2" type="ORF">HMPREF1052_0424</name>
</gene>
<evidence type="ECO:0000259" key="1">
    <source>
        <dbReference type="Pfam" id="PF00561"/>
    </source>
</evidence>